<protein>
    <submittedName>
        <fullName evidence="7">4Fe-4S dicluster domain-containing protein</fullName>
    </submittedName>
</protein>
<keyword evidence="8" id="KW-1185">Reference proteome</keyword>
<evidence type="ECO:0000256" key="2">
    <source>
        <dbReference type="ARBA" id="ARBA00022723"/>
    </source>
</evidence>
<dbReference type="RefSeq" id="WP_154502201.1">
    <property type="nucleotide sequence ID" value="NZ_VUMN01000001.1"/>
</dbReference>
<dbReference type="PANTHER" id="PTHR43560:SF1">
    <property type="entry name" value="ION-TRANSLOCATING OXIDOREDUCTASE COMPLEX SUBUNIT B"/>
    <property type="match status" value="1"/>
</dbReference>
<keyword evidence="2" id="KW-0479">Metal-binding</keyword>
<name>A0A7X2NQ12_9FIRM</name>
<dbReference type="Pfam" id="PF13237">
    <property type="entry name" value="Fer4_10"/>
    <property type="match status" value="1"/>
</dbReference>
<dbReference type="GO" id="GO:0046872">
    <property type="term" value="F:metal ion binding"/>
    <property type="evidence" value="ECO:0007669"/>
    <property type="project" value="UniProtKB-KW"/>
</dbReference>
<dbReference type="InterPro" id="IPR004108">
    <property type="entry name" value="Fe_hydrogenase_lsu_C"/>
</dbReference>
<dbReference type="InterPro" id="IPR007202">
    <property type="entry name" value="4Fe-4S_dom"/>
</dbReference>
<dbReference type="Pfam" id="PF02906">
    <property type="entry name" value="Fe_hyd_lg_C"/>
    <property type="match status" value="1"/>
</dbReference>
<gene>
    <name evidence="7" type="ORF">FYJ51_00850</name>
</gene>
<dbReference type="EMBL" id="VUMN01000001">
    <property type="protein sequence ID" value="MSS57461.1"/>
    <property type="molecule type" value="Genomic_DNA"/>
</dbReference>
<dbReference type="PROSITE" id="PS51656">
    <property type="entry name" value="4FE4S"/>
    <property type="match status" value="1"/>
</dbReference>
<dbReference type="GO" id="GO:0051539">
    <property type="term" value="F:4 iron, 4 sulfur cluster binding"/>
    <property type="evidence" value="ECO:0007669"/>
    <property type="project" value="UniProtKB-KW"/>
</dbReference>
<organism evidence="7 8">
    <name type="scientific">Stecheria intestinalis</name>
    <dbReference type="NCBI Taxonomy" id="2606630"/>
    <lineage>
        <taxon>Bacteria</taxon>
        <taxon>Bacillati</taxon>
        <taxon>Bacillota</taxon>
        <taxon>Erysipelotrichia</taxon>
        <taxon>Erysipelotrichales</taxon>
        <taxon>Erysipelotrichaceae</taxon>
        <taxon>Stecheria</taxon>
    </lineage>
</organism>
<dbReference type="InterPro" id="IPR050395">
    <property type="entry name" value="4Fe4S_Ferredoxin_RnfB"/>
</dbReference>
<sequence>MKAKTVVTYTLSRCVKCLKCVKSCPTSALSMEQGRILVNPDRCINCGRCIRSCHNKGLLAQGSTLEDIRSYDYTVCMVPSALTNSCRSREEAEDLFHAIRMLGFDEVVDISPVEGQIMHETKMLSEEFGNQSVIASFCPVVNRLIETVYPMLLDNLAPLIYPSEAAAKMIRKMHQNHGRVGIFSCCECEAKLALAKYPYGNFEYETDHALAIVDIFPKIRQNMKKGRDEVLFSREGLQSCNPAAMAQKPEYLIADGFEKINSVLSLEEFGQLNTYRLLYLFPCFNGCIGGHLLWGNSFLTRNNIYELTSDGEKPISEIPLDDLYSDSVCRTSEDQRTFSEKMAFFQKVNEQLERLPGYDCSACGMQTCRIMAEEIAKGNKTLDDCRIRAAMKEGAHDHQGTP</sequence>
<dbReference type="SUPFAM" id="SSF54862">
    <property type="entry name" value="4Fe-4S ferredoxins"/>
    <property type="match status" value="1"/>
</dbReference>
<dbReference type="PROSITE" id="PS51379">
    <property type="entry name" value="4FE4S_FER_2"/>
    <property type="match status" value="2"/>
</dbReference>
<dbReference type="PROSITE" id="PS00198">
    <property type="entry name" value="4FE4S_FER_1"/>
    <property type="match status" value="1"/>
</dbReference>
<keyword evidence="1" id="KW-0004">4Fe-4S</keyword>
<dbReference type="InterPro" id="IPR009016">
    <property type="entry name" value="Fe_hydrogenase"/>
</dbReference>
<evidence type="ECO:0000313" key="7">
    <source>
        <dbReference type="EMBL" id="MSS57461.1"/>
    </source>
</evidence>
<dbReference type="AlphaFoldDB" id="A0A7X2NQ12"/>
<comment type="caution">
    <text evidence="7">The sequence shown here is derived from an EMBL/GenBank/DDBJ whole genome shotgun (WGS) entry which is preliminary data.</text>
</comment>
<evidence type="ECO:0000256" key="1">
    <source>
        <dbReference type="ARBA" id="ARBA00022485"/>
    </source>
</evidence>
<feature type="domain" description="4Fe-4S" evidence="6">
    <location>
        <begin position="340"/>
        <end position="402"/>
    </location>
</feature>
<proteinExistence type="predicted"/>
<dbReference type="Gene3D" id="3.40.950.10">
    <property type="entry name" value="Fe-only Hydrogenase (Larger Subunit), Chain L, domain 3"/>
    <property type="match status" value="1"/>
</dbReference>
<dbReference type="InterPro" id="IPR017900">
    <property type="entry name" value="4Fe4S_Fe_S_CS"/>
</dbReference>
<accession>A0A7X2NQ12</accession>
<feature type="domain" description="4Fe-4S ferredoxin-type" evidence="5">
    <location>
        <begin position="35"/>
        <end position="63"/>
    </location>
</feature>
<evidence type="ECO:0000259" key="6">
    <source>
        <dbReference type="PROSITE" id="PS51656"/>
    </source>
</evidence>
<keyword evidence="3" id="KW-0408">Iron</keyword>
<evidence type="ECO:0000259" key="5">
    <source>
        <dbReference type="PROSITE" id="PS51379"/>
    </source>
</evidence>
<feature type="domain" description="4Fe-4S ferredoxin-type" evidence="5">
    <location>
        <begin position="5"/>
        <end position="34"/>
    </location>
</feature>
<dbReference type="Pfam" id="PF04060">
    <property type="entry name" value="FeS"/>
    <property type="match status" value="1"/>
</dbReference>
<dbReference type="PANTHER" id="PTHR43560">
    <property type="entry name" value="ION-TRANSLOCATING OXIDOREDUCTASE COMPLEX SUBUNIT B"/>
    <property type="match status" value="1"/>
</dbReference>
<dbReference type="Gene3D" id="3.40.50.1780">
    <property type="match status" value="1"/>
</dbReference>
<dbReference type="Gene3D" id="1.10.15.40">
    <property type="entry name" value="Electron transport complex subunit B, putative Fe-S cluster"/>
    <property type="match status" value="1"/>
</dbReference>
<evidence type="ECO:0000256" key="4">
    <source>
        <dbReference type="ARBA" id="ARBA00023014"/>
    </source>
</evidence>
<evidence type="ECO:0000256" key="3">
    <source>
        <dbReference type="ARBA" id="ARBA00023004"/>
    </source>
</evidence>
<keyword evidence="4" id="KW-0411">Iron-sulfur</keyword>
<dbReference type="InterPro" id="IPR017896">
    <property type="entry name" value="4Fe4S_Fe-S-bd"/>
</dbReference>
<evidence type="ECO:0000313" key="8">
    <source>
        <dbReference type="Proteomes" id="UP000461880"/>
    </source>
</evidence>
<dbReference type="SUPFAM" id="SSF53920">
    <property type="entry name" value="Fe-only hydrogenase"/>
    <property type="match status" value="1"/>
</dbReference>
<dbReference type="Gene3D" id="3.30.70.20">
    <property type="match status" value="1"/>
</dbReference>
<dbReference type="Proteomes" id="UP000461880">
    <property type="component" value="Unassembled WGS sequence"/>
</dbReference>
<reference evidence="7 8" key="1">
    <citation type="submission" date="2019-08" db="EMBL/GenBank/DDBJ databases">
        <title>In-depth cultivation of the pig gut microbiome towards novel bacterial diversity and tailored functional studies.</title>
        <authorList>
            <person name="Wylensek D."/>
            <person name="Hitch T.C.A."/>
            <person name="Clavel T."/>
        </authorList>
    </citation>
    <scope>NUCLEOTIDE SEQUENCE [LARGE SCALE GENOMIC DNA]</scope>
    <source>
        <strain evidence="7 8">Oil+RF-744-GAM-WT-6</strain>
    </source>
</reference>